<feature type="region of interest" description="Disordered" evidence="1">
    <location>
        <begin position="287"/>
        <end position="307"/>
    </location>
</feature>
<organism evidence="3 4">
    <name type="scientific">Cetraspora pellucida</name>
    <dbReference type="NCBI Taxonomy" id="1433469"/>
    <lineage>
        <taxon>Eukaryota</taxon>
        <taxon>Fungi</taxon>
        <taxon>Fungi incertae sedis</taxon>
        <taxon>Mucoromycota</taxon>
        <taxon>Glomeromycotina</taxon>
        <taxon>Glomeromycetes</taxon>
        <taxon>Diversisporales</taxon>
        <taxon>Gigasporaceae</taxon>
        <taxon>Cetraspora</taxon>
    </lineage>
</organism>
<feature type="region of interest" description="Disordered" evidence="1">
    <location>
        <begin position="1094"/>
        <end position="1157"/>
    </location>
</feature>
<reference evidence="3" key="1">
    <citation type="submission" date="2021-06" db="EMBL/GenBank/DDBJ databases">
        <authorList>
            <person name="Kallberg Y."/>
            <person name="Tangrot J."/>
            <person name="Rosling A."/>
        </authorList>
    </citation>
    <scope>NUCLEOTIDE SEQUENCE</scope>
    <source>
        <strain evidence="3">FL966</strain>
    </source>
</reference>
<dbReference type="SUPFAM" id="SSF50978">
    <property type="entry name" value="WD40 repeat-like"/>
    <property type="match status" value="1"/>
</dbReference>
<evidence type="ECO:0000256" key="1">
    <source>
        <dbReference type="SAM" id="MobiDB-lite"/>
    </source>
</evidence>
<dbReference type="PANTHER" id="PTHR13268">
    <property type="entry name" value="BREAST CARCINOMA AMPLIFIED SEQUENCE 3"/>
    <property type="match status" value="1"/>
</dbReference>
<feature type="domain" description="BCAS3 WD40" evidence="2">
    <location>
        <begin position="436"/>
        <end position="557"/>
    </location>
</feature>
<protein>
    <submittedName>
        <fullName evidence="3">1421_t:CDS:1</fullName>
    </submittedName>
</protein>
<dbReference type="EMBL" id="CAJVQA010000798">
    <property type="protein sequence ID" value="CAG8491151.1"/>
    <property type="molecule type" value="Genomic_DNA"/>
</dbReference>
<comment type="caution">
    <text evidence="3">The sequence shown here is derived from an EMBL/GenBank/DDBJ whole genome shotgun (WGS) entry which is preliminary data.</text>
</comment>
<evidence type="ECO:0000259" key="2">
    <source>
        <dbReference type="Pfam" id="PF21034"/>
    </source>
</evidence>
<evidence type="ECO:0000313" key="4">
    <source>
        <dbReference type="Proteomes" id="UP000789759"/>
    </source>
</evidence>
<dbReference type="GO" id="GO:0042594">
    <property type="term" value="P:response to starvation"/>
    <property type="evidence" value="ECO:0007669"/>
    <property type="project" value="TreeGrafter"/>
</dbReference>
<dbReference type="PANTHER" id="PTHR13268:SF0">
    <property type="entry name" value="BCAS3 MICROTUBULE ASSOCIATED CELL MIGRATION FACTOR"/>
    <property type="match status" value="1"/>
</dbReference>
<dbReference type="Proteomes" id="UP000789759">
    <property type="component" value="Unassembled WGS sequence"/>
</dbReference>
<dbReference type="InterPro" id="IPR045142">
    <property type="entry name" value="BCAS3-like"/>
</dbReference>
<dbReference type="Pfam" id="PF21034">
    <property type="entry name" value="BCAS3_WD40"/>
    <property type="match status" value="2"/>
</dbReference>
<sequence length="1157" mass="126929">MSSLPQPTNVSGVKADPKFLRDPSALESISSAIYELSSYVAYSLPTSLTSLRKTATNPTNDFKAPINYHKGHLSHQFAGDMDSMPDGLFEKKRDVITYAAFDEILTCSNDAYKSAKNQSVLFLGYPDGFQIWDISSADNIHEIISIRDEENLGRVICIKPIPNPSQTSKDVLDKYAEVRPLIGIVCILTSPRENDTFPKSKSVLNFFSLKTHQIIKSMEFENDCNIISLNCNERVIVVSLVNPAKLHVISSSTLVSLPFSPLQDVAAHPSTRAPVFALGPRLLAYATTSHPPENNGKKDGYVMSDSDEDTKATSKKYKVAKGVAKEVVNGVKLLGDYGYQTLSSYFNNQNLQNPTSIKPQPTMPININNHSDVMGHGFPTQTSPSNGYYYNPRVGNNNVESNNGINLNGIAGSFENGKENGAVGAVIIRDLGIACDEQKKQSNIIIYFSPHTNPVGYLSFSPSGTFLLSTSVQGHQFHVFEIIGKRRRSRNSKSLKHVYQLSRGYTNAIIGDGGVGWSDDSRWCAVTSGRGTIHLFAINPYGGPAHVPSHIAGWVNNVDESHKLTTQPAVIRIKPRTPLPSDPTNVIGGTLQDTNVHLNNYEYSFPSTETNPILIDQPQPSQLHRGNSNGLYTQYAVQQHPMLHYNALSSVIPNYYQRKPLGICVKFLPSVSNCSISSSNTNNVLLVANLHARRQNKKRTPLNFMPEGTSNNGKTGRRRSHSWSQNYTSGNTSNYIEFETHSNKYDIGYQDLWSFHPAGILTLHRVWVEGVTPDQTPNQGTKDDANNGNNIITIGGTPLAGNVAAVANVGRALVGSAAGVVGMGMEIATGAVRKKTNSLDMIISYEDVAEWQLIRDTTWAEVKNVIEAPKQYNIENETITKKESDKKKWLANAEIVTYTNSKVSLPPSLWATPQFTFQTFLPGYKDAINKGEVPRSKKIEIRRDIVERIETSDELDGFNGLMNNEEGINKYRNDIRTGKAVLIPAGKAIGKSTGDMSANLSTAMCTSLDFTPSSPTLSAVNIKSRDRMSNGISNGYTSSKITDNTSTTPLSFEDAYHIHIANNISTTATSKFTTLNNKSNVSLGFSNNATLTQQLHSSGTQSTSSSSVASETTYSDNTEESDYRVNNISEKDGNFFFSPDGDNEVELPTDSIILPRK</sequence>
<dbReference type="GO" id="GO:0006914">
    <property type="term" value="P:autophagy"/>
    <property type="evidence" value="ECO:0007669"/>
    <property type="project" value="InterPro"/>
</dbReference>
<dbReference type="GO" id="GO:0005737">
    <property type="term" value="C:cytoplasm"/>
    <property type="evidence" value="ECO:0007669"/>
    <property type="project" value="TreeGrafter"/>
</dbReference>
<proteinExistence type="predicted"/>
<name>A0A9N8ZCV4_9GLOM</name>
<feature type="compositionally biased region" description="Low complexity" evidence="1">
    <location>
        <begin position="1094"/>
        <end position="1115"/>
    </location>
</feature>
<gene>
    <name evidence="3" type="ORF">CPELLU_LOCUS1988</name>
</gene>
<dbReference type="OrthoDB" id="25778at2759"/>
<dbReference type="InterPro" id="IPR036322">
    <property type="entry name" value="WD40_repeat_dom_sf"/>
</dbReference>
<accession>A0A9N8ZCV4</accession>
<dbReference type="InterPro" id="IPR048382">
    <property type="entry name" value="BCAS3_WD40"/>
</dbReference>
<evidence type="ECO:0000313" key="3">
    <source>
        <dbReference type="EMBL" id="CAG8491151.1"/>
    </source>
</evidence>
<feature type="domain" description="BCAS3 WD40" evidence="2">
    <location>
        <begin position="119"/>
        <end position="287"/>
    </location>
</feature>
<keyword evidence="4" id="KW-1185">Reference proteome</keyword>
<dbReference type="InterPro" id="IPR015943">
    <property type="entry name" value="WD40/YVTN_repeat-like_dom_sf"/>
</dbReference>
<dbReference type="Gene3D" id="2.130.10.10">
    <property type="entry name" value="YVTN repeat-like/Quinoprotein amine dehydrogenase"/>
    <property type="match status" value="1"/>
</dbReference>
<feature type="region of interest" description="Disordered" evidence="1">
    <location>
        <begin position="701"/>
        <end position="726"/>
    </location>
</feature>
<dbReference type="AlphaFoldDB" id="A0A9N8ZCV4"/>